<evidence type="ECO:0000313" key="3">
    <source>
        <dbReference type="Proteomes" id="UP000664414"/>
    </source>
</evidence>
<organism evidence="2 3">
    <name type="scientific">Candidatus Paracaedimonas acanthamoebae</name>
    <dbReference type="NCBI Taxonomy" id="244581"/>
    <lineage>
        <taxon>Bacteria</taxon>
        <taxon>Pseudomonadati</taxon>
        <taxon>Pseudomonadota</taxon>
        <taxon>Alphaproteobacteria</taxon>
        <taxon>Holosporales</taxon>
        <taxon>Caedimonadaceae</taxon>
        <taxon>Candidatus Paracaedimonas</taxon>
    </lineage>
</organism>
<comment type="caution">
    <text evidence="2">The sequence shown here is derived from an EMBL/GenBank/DDBJ whole genome shotgun (WGS) entry which is preliminary data.</text>
</comment>
<proteinExistence type="predicted"/>
<feature type="chain" id="PRO_5035320995" evidence="1">
    <location>
        <begin position="24"/>
        <end position="229"/>
    </location>
</feature>
<reference evidence="2" key="1">
    <citation type="submission" date="2021-02" db="EMBL/GenBank/DDBJ databases">
        <title>Thiocyanate and organic carbon inputs drive convergent selection for specific autotrophic Afipia and Thiobacillus strains within complex microbiomes.</title>
        <authorList>
            <person name="Huddy R.J."/>
            <person name="Sachdeva R."/>
            <person name="Kadzinga F."/>
            <person name="Kantor R.S."/>
            <person name="Harrison S.T.L."/>
            <person name="Banfield J.F."/>
        </authorList>
    </citation>
    <scope>NUCLEOTIDE SEQUENCE</scope>
    <source>
        <strain evidence="2">SCN18_10_11_15_R4_P_38_20</strain>
    </source>
</reference>
<evidence type="ECO:0000313" key="2">
    <source>
        <dbReference type="EMBL" id="MBN9413295.1"/>
    </source>
</evidence>
<dbReference type="Proteomes" id="UP000664414">
    <property type="component" value="Unassembled WGS sequence"/>
</dbReference>
<protein>
    <submittedName>
        <fullName evidence="2">Uncharacterized protein</fullName>
    </submittedName>
</protein>
<dbReference type="EMBL" id="JAFKGL010000020">
    <property type="protein sequence ID" value="MBN9413295.1"/>
    <property type="molecule type" value="Genomic_DNA"/>
</dbReference>
<evidence type="ECO:0000256" key="1">
    <source>
        <dbReference type="SAM" id="SignalP"/>
    </source>
</evidence>
<accession>A0A8J7PJD7</accession>
<gene>
    <name evidence="2" type="ORF">J0H12_05180</name>
</gene>
<name>A0A8J7PJD7_9PROT</name>
<sequence length="229" mass="25880">MIRYMQKFIYIVLFSIIAQTSIASSVNLNNYTAIALTSASTVTLVRLKNSVLSTEKAKSLIGQSAVNDYKKINGMIDTVDGRHQIFHISLNDNIKNFLSIQGNLAQFNNILPKILFIIDEVQENVTNWGRFIALHINNWKPASKLSQEQTEFMNEFMRIANGTLHISLSKVVTNPISSITGTSATISQTEMANRHQRTVKTNWLEIYQEKFAPLEIKVEKLTNTTTLNN</sequence>
<dbReference type="AlphaFoldDB" id="A0A8J7PJD7"/>
<feature type="signal peptide" evidence="1">
    <location>
        <begin position="1"/>
        <end position="23"/>
    </location>
</feature>
<keyword evidence="1" id="KW-0732">Signal</keyword>